<feature type="transmembrane region" description="Helical" evidence="1">
    <location>
        <begin position="66"/>
        <end position="86"/>
    </location>
</feature>
<keyword evidence="1" id="KW-0472">Membrane</keyword>
<sequence length="130" mass="15105">MILTGALFEQLALRWCAVLLRQKETGPTCFRPLFSKIRLSSAFLVFFHLYAVMNMFFLGIDEKAIAFKAVGVVDIICISGDMVFFVRRFSTIFFLKDACQVFDEMYVKKCLTKCLYGKCLMKYLHVRLRV</sequence>
<keyword evidence="1" id="KW-0812">Transmembrane</keyword>
<protein>
    <submittedName>
        <fullName evidence="2">Uncharacterized protein</fullName>
    </submittedName>
</protein>
<keyword evidence="1" id="KW-1133">Transmembrane helix</keyword>
<reference evidence="2" key="1">
    <citation type="journal article" date="2008" name="BMC Genomics">
        <title>A conifer genomics resource of 200,000 spruce (Picea spp.) ESTs and 6,464 high-quality, sequence-finished full-length cDNAs for Sitka spruce (Picea sitchensis).</title>
        <authorList>
            <person name="Ralph S.G."/>
            <person name="Chun H.J."/>
            <person name="Kolosova N."/>
            <person name="Cooper D."/>
            <person name="Oddy C."/>
            <person name="Ritland C.E."/>
            <person name="Kirkpatrick R."/>
            <person name="Moore R."/>
            <person name="Barber S."/>
            <person name="Holt R.A."/>
            <person name="Jones S.J."/>
            <person name="Marra M.A."/>
            <person name="Douglas C.J."/>
            <person name="Ritland K."/>
            <person name="Bohlmann J."/>
        </authorList>
    </citation>
    <scope>NUCLEOTIDE SEQUENCE</scope>
    <source>
        <tissue evidence="2">Green portion of the leader tissue</tissue>
    </source>
</reference>
<organism evidence="2">
    <name type="scientific">Picea sitchensis</name>
    <name type="common">Sitka spruce</name>
    <name type="synonym">Pinus sitchensis</name>
    <dbReference type="NCBI Taxonomy" id="3332"/>
    <lineage>
        <taxon>Eukaryota</taxon>
        <taxon>Viridiplantae</taxon>
        <taxon>Streptophyta</taxon>
        <taxon>Embryophyta</taxon>
        <taxon>Tracheophyta</taxon>
        <taxon>Spermatophyta</taxon>
        <taxon>Pinopsida</taxon>
        <taxon>Pinidae</taxon>
        <taxon>Conifers I</taxon>
        <taxon>Pinales</taxon>
        <taxon>Pinaceae</taxon>
        <taxon>Picea</taxon>
    </lineage>
</organism>
<name>A9NY32_PICSI</name>
<proteinExistence type="evidence at transcript level"/>
<evidence type="ECO:0000313" key="2">
    <source>
        <dbReference type="EMBL" id="ABK25543.1"/>
    </source>
</evidence>
<dbReference type="EMBL" id="EF086264">
    <property type="protein sequence ID" value="ABK25543.1"/>
    <property type="molecule type" value="mRNA"/>
</dbReference>
<dbReference type="AlphaFoldDB" id="A9NY32"/>
<feature type="transmembrane region" description="Helical" evidence="1">
    <location>
        <begin position="41"/>
        <end position="60"/>
    </location>
</feature>
<accession>A9NY32</accession>
<evidence type="ECO:0000256" key="1">
    <source>
        <dbReference type="SAM" id="Phobius"/>
    </source>
</evidence>